<keyword evidence="3" id="KW-1185">Reference proteome</keyword>
<feature type="transmembrane region" description="Helical" evidence="1">
    <location>
        <begin position="109"/>
        <end position="130"/>
    </location>
</feature>
<feature type="transmembrane region" description="Helical" evidence="1">
    <location>
        <begin position="150"/>
        <end position="172"/>
    </location>
</feature>
<keyword evidence="1" id="KW-0812">Transmembrane</keyword>
<evidence type="ECO:0000313" key="2">
    <source>
        <dbReference type="EMBL" id="GAA0874568.1"/>
    </source>
</evidence>
<keyword evidence="1" id="KW-1133">Transmembrane helix</keyword>
<keyword evidence="1" id="KW-0472">Membrane</keyword>
<name>A0ABN1MMS1_9FLAO</name>
<proteinExistence type="predicted"/>
<evidence type="ECO:0000313" key="3">
    <source>
        <dbReference type="Proteomes" id="UP001501126"/>
    </source>
</evidence>
<accession>A0ABN1MMS1</accession>
<gene>
    <name evidence="2" type="ORF">GCM10009118_09760</name>
</gene>
<comment type="caution">
    <text evidence="2">The sequence shown here is derived from an EMBL/GenBank/DDBJ whole genome shotgun (WGS) entry which is preliminary data.</text>
</comment>
<dbReference type="RefSeq" id="WP_343785468.1">
    <property type="nucleotide sequence ID" value="NZ_BAAAFH010000003.1"/>
</dbReference>
<organism evidence="2 3">
    <name type="scientific">Wandonia haliotis</name>
    <dbReference type="NCBI Taxonomy" id="574963"/>
    <lineage>
        <taxon>Bacteria</taxon>
        <taxon>Pseudomonadati</taxon>
        <taxon>Bacteroidota</taxon>
        <taxon>Flavobacteriia</taxon>
        <taxon>Flavobacteriales</taxon>
        <taxon>Crocinitomicaceae</taxon>
        <taxon>Wandonia</taxon>
    </lineage>
</organism>
<protein>
    <submittedName>
        <fullName evidence="2">Uncharacterized protein</fullName>
    </submittedName>
</protein>
<dbReference type="EMBL" id="BAAAFH010000003">
    <property type="protein sequence ID" value="GAA0874568.1"/>
    <property type="molecule type" value="Genomic_DNA"/>
</dbReference>
<sequence>MKSREEEIVVQITDFCLKNRSSQFDISLEGTTGSVFLCIDENKFRLEDHRIFLYEIERLERQGKIALIKKYSLNELSDNETMRLTYSLFVPSNNENVKHYRIANRWSPLPIISLLGAIVTLIIGVFMKYNNVLAMGYGTLYGGGYWEPTLNANMVLFFSGMFFTIGIAGIPWKRKQ</sequence>
<reference evidence="2 3" key="1">
    <citation type="journal article" date="2019" name="Int. J. Syst. Evol. Microbiol.">
        <title>The Global Catalogue of Microorganisms (GCM) 10K type strain sequencing project: providing services to taxonomists for standard genome sequencing and annotation.</title>
        <authorList>
            <consortium name="The Broad Institute Genomics Platform"/>
            <consortium name="The Broad Institute Genome Sequencing Center for Infectious Disease"/>
            <person name="Wu L."/>
            <person name="Ma J."/>
        </authorList>
    </citation>
    <scope>NUCLEOTIDE SEQUENCE [LARGE SCALE GENOMIC DNA]</scope>
    <source>
        <strain evidence="2 3">JCM 16083</strain>
    </source>
</reference>
<evidence type="ECO:0000256" key="1">
    <source>
        <dbReference type="SAM" id="Phobius"/>
    </source>
</evidence>
<dbReference type="Proteomes" id="UP001501126">
    <property type="component" value="Unassembled WGS sequence"/>
</dbReference>